<gene>
    <name evidence="1" type="ORF">GQ607_008919</name>
</gene>
<dbReference type="EMBL" id="WOWK01000048">
    <property type="protein sequence ID" value="KAF0323947.1"/>
    <property type="molecule type" value="Genomic_DNA"/>
</dbReference>
<keyword evidence="2" id="KW-1185">Reference proteome</keyword>
<protein>
    <submittedName>
        <fullName evidence="1">Uncharacterized protein</fullName>
    </submittedName>
</protein>
<dbReference type="Proteomes" id="UP000434172">
    <property type="component" value="Unassembled WGS sequence"/>
</dbReference>
<organism evidence="1 2">
    <name type="scientific">Colletotrichum asianum</name>
    <dbReference type="NCBI Taxonomy" id="702518"/>
    <lineage>
        <taxon>Eukaryota</taxon>
        <taxon>Fungi</taxon>
        <taxon>Dikarya</taxon>
        <taxon>Ascomycota</taxon>
        <taxon>Pezizomycotina</taxon>
        <taxon>Sordariomycetes</taxon>
        <taxon>Hypocreomycetidae</taxon>
        <taxon>Glomerellales</taxon>
        <taxon>Glomerellaceae</taxon>
        <taxon>Colletotrichum</taxon>
        <taxon>Colletotrichum gloeosporioides species complex</taxon>
    </lineage>
</organism>
<accession>A0A8H3ZQI1</accession>
<evidence type="ECO:0000313" key="1">
    <source>
        <dbReference type="EMBL" id="KAF0323947.1"/>
    </source>
</evidence>
<name>A0A8H3ZQI1_9PEZI</name>
<sequence length="118" mass="12959">MFCRSRGFLWRRWATYGYCARCLLMKAGWLGGWEGFWFSSLALSHLSPAGDCHLARCLLFLNGTGVGLHCVGVGSVHHPLHVRFPHPGRESLGVCRLYTSAAVPTTTFQGATDSSSRS</sequence>
<reference evidence="1 2" key="1">
    <citation type="submission" date="2019-12" db="EMBL/GenBank/DDBJ databases">
        <title>A genome sequence resource for the geographically widespread anthracnose pathogen Colletotrichum asianum.</title>
        <authorList>
            <person name="Meng Y."/>
        </authorList>
    </citation>
    <scope>NUCLEOTIDE SEQUENCE [LARGE SCALE GENOMIC DNA]</scope>
    <source>
        <strain evidence="1 2">ICMP 18580</strain>
    </source>
</reference>
<evidence type="ECO:0000313" key="2">
    <source>
        <dbReference type="Proteomes" id="UP000434172"/>
    </source>
</evidence>
<comment type="caution">
    <text evidence="1">The sequence shown here is derived from an EMBL/GenBank/DDBJ whole genome shotgun (WGS) entry which is preliminary data.</text>
</comment>
<dbReference type="AlphaFoldDB" id="A0A8H3ZQI1"/>
<proteinExistence type="predicted"/>